<dbReference type="PROSITE" id="PS51084">
    <property type="entry name" value="HIT_2"/>
    <property type="match status" value="1"/>
</dbReference>
<dbReference type="InterPro" id="IPR039383">
    <property type="entry name" value="FHIT"/>
</dbReference>
<feature type="domain" description="HIT" evidence="5">
    <location>
        <begin position="22"/>
        <end position="132"/>
    </location>
</feature>
<evidence type="ECO:0000256" key="4">
    <source>
        <dbReference type="PROSITE-ProRule" id="PRU00464"/>
    </source>
</evidence>
<evidence type="ECO:0000256" key="2">
    <source>
        <dbReference type="PIRSR" id="PIRSR639383-1"/>
    </source>
</evidence>
<accession>A0A7C9ITM5</accession>
<proteinExistence type="predicted"/>
<dbReference type="InterPro" id="IPR052908">
    <property type="entry name" value="AP-4-A_phosphorylase"/>
</dbReference>
<dbReference type="OrthoDB" id="9784774at2"/>
<dbReference type="SUPFAM" id="SSF54197">
    <property type="entry name" value="HIT-like"/>
    <property type="match status" value="1"/>
</dbReference>
<comment type="caution">
    <text evidence="4">Lacks conserved residue(s) required for the propagation of feature annotation.</text>
</comment>
<feature type="active site" description="Tele-AMP-histidine intermediate" evidence="2">
    <location>
        <position position="119"/>
    </location>
</feature>
<feature type="binding site" evidence="3">
    <location>
        <position position="49"/>
    </location>
    <ligand>
        <name>substrate</name>
    </ligand>
</feature>
<dbReference type="Proteomes" id="UP000482487">
    <property type="component" value="Unassembled WGS sequence"/>
</dbReference>
<gene>
    <name evidence="6" type="ORF">GTA51_05550</name>
</gene>
<evidence type="ECO:0000313" key="6">
    <source>
        <dbReference type="EMBL" id="MYL82600.1"/>
    </source>
</evidence>
<dbReference type="Pfam" id="PF04677">
    <property type="entry name" value="CwfJ_C_1"/>
    <property type="match status" value="1"/>
</dbReference>
<dbReference type="InterPro" id="IPR036265">
    <property type="entry name" value="HIT-like_sf"/>
</dbReference>
<evidence type="ECO:0000256" key="1">
    <source>
        <dbReference type="ARBA" id="ARBA00022741"/>
    </source>
</evidence>
<dbReference type="PANTHER" id="PTHR42997:SF1">
    <property type="entry name" value="AP-4-A PHOSPHORYLASE"/>
    <property type="match status" value="1"/>
</dbReference>
<sequence>MEVLWAPWRMDYILGPKPDACVFCLPETHDEDRQRLVLARGRHSFVIMNKFPYNSGHLMVTPLRHASCLTQLTPEENLELTRGLTYCTRVINECLRPQGINIGLNLGEAAGSGIAAHLHYQMVPRWNGDSSFMAVFGETRVMPELLVSTYDRLEPFFSEYLATVTS</sequence>
<evidence type="ECO:0000313" key="7">
    <source>
        <dbReference type="Proteomes" id="UP000482487"/>
    </source>
</evidence>
<dbReference type="InterPro" id="IPR006768">
    <property type="entry name" value="Cwf19-like_C_dom-1"/>
</dbReference>
<evidence type="ECO:0000259" key="5">
    <source>
        <dbReference type="PROSITE" id="PS51084"/>
    </source>
</evidence>
<dbReference type="AlphaFoldDB" id="A0A7C9ITM5"/>
<dbReference type="CDD" id="cd01275">
    <property type="entry name" value="FHIT"/>
    <property type="match status" value="1"/>
</dbReference>
<dbReference type="EMBL" id="WVUD01000006">
    <property type="protein sequence ID" value="MYL82600.1"/>
    <property type="molecule type" value="Genomic_DNA"/>
</dbReference>
<dbReference type="RefSeq" id="WP_160959372.1">
    <property type="nucleotide sequence ID" value="NZ_WVUD01000006.1"/>
</dbReference>
<dbReference type="GO" id="GO:0000166">
    <property type="term" value="F:nucleotide binding"/>
    <property type="evidence" value="ECO:0007669"/>
    <property type="project" value="UniProtKB-KW"/>
</dbReference>
<evidence type="ECO:0000256" key="3">
    <source>
        <dbReference type="PIRSR" id="PIRSR639383-2"/>
    </source>
</evidence>
<name>A0A7C9ITM5_9BACT</name>
<dbReference type="InterPro" id="IPR011146">
    <property type="entry name" value="HIT-like"/>
</dbReference>
<dbReference type="PANTHER" id="PTHR42997">
    <property type="entry name" value="HIT FAMILY HYDROLASE"/>
    <property type="match status" value="1"/>
</dbReference>
<organism evidence="6 7">
    <name type="scientific">Solidesulfovibrio aerotolerans</name>
    <dbReference type="NCBI Taxonomy" id="295255"/>
    <lineage>
        <taxon>Bacteria</taxon>
        <taxon>Pseudomonadati</taxon>
        <taxon>Thermodesulfobacteriota</taxon>
        <taxon>Desulfovibrionia</taxon>
        <taxon>Desulfovibrionales</taxon>
        <taxon>Desulfovibrionaceae</taxon>
        <taxon>Solidesulfovibrio</taxon>
    </lineage>
</organism>
<protein>
    <submittedName>
        <fullName evidence="6">HIT domain-containing protein</fullName>
    </submittedName>
</protein>
<keyword evidence="7" id="KW-1185">Reference proteome</keyword>
<comment type="caution">
    <text evidence="6">The sequence shown here is derived from an EMBL/GenBank/DDBJ whole genome shotgun (WGS) entry which is preliminary data.</text>
</comment>
<dbReference type="Gene3D" id="3.30.428.10">
    <property type="entry name" value="HIT-like"/>
    <property type="match status" value="1"/>
</dbReference>
<dbReference type="GO" id="GO:0003824">
    <property type="term" value="F:catalytic activity"/>
    <property type="evidence" value="ECO:0007669"/>
    <property type="project" value="InterPro"/>
</dbReference>
<reference evidence="6 7" key="1">
    <citation type="submission" date="2020-01" db="EMBL/GenBank/DDBJ databases">
        <title>Genome sequence of Desulfovibrio aerotolerans DSM 16695(T).</title>
        <authorList>
            <person name="Karnachuk O."/>
            <person name="Avakyan M."/>
            <person name="Mardanov A."/>
            <person name="Kadnikov V."/>
            <person name="Ravin N."/>
        </authorList>
    </citation>
    <scope>NUCLEOTIDE SEQUENCE [LARGE SCALE GENOMIC DNA]</scope>
    <source>
        <strain evidence="6 7">DSM 16695</strain>
    </source>
</reference>
<keyword evidence="1" id="KW-0547">Nucleotide-binding</keyword>